<dbReference type="Pfam" id="PF24883">
    <property type="entry name" value="NPHP3_N"/>
    <property type="match status" value="1"/>
</dbReference>
<dbReference type="GeneID" id="92090029"/>
<dbReference type="Proteomes" id="UP001480595">
    <property type="component" value="Unassembled WGS sequence"/>
</dbReference>
<dbReference type="InterPro" id="IPR056884">
    <property type="entry name" value="NPHP3-like_N"/>
</dbReference>
<name>A0ABR1VCJ4_9PEZI</name>
<keyword evidence="1" id="KW-0677">Repeat</keyword>
<evidence type="ECO:0000256" key="1">
    <source>
        <dbReference type="ARBA" id="ARBA00022737"/>
    </source>
</evidence>
<comment type="caution">
    <text evidence="3">The sequence shown here is derived from an EMBL/GenBank/DDBJ whole genome shotgun (WGS) entry which is preliminary data.</text>
</comment>
<feature type="domain" description="Nephrocystin 3-like N-terminal" evidence="2">
    <location>
        <begin position="53"/>
        <end position="115"/>
    </location>
</feature>
<organism evidence="3 4">
    <name type="scientific">Apiospora phragmitis</name>
    <dbReference type="NCBI Taxonomy" id="2905665"/>
    <lineage>
        <taxon>Eukaryota</taxon>
        <taxon>Fungi</taxon>
        <taxon>Dikarya</taxon>
        <taxon>Ascomycota</taxon>
        <taxon>Pezizomycotina</taxon>
        <taxon>Sordariomycetes</taxon>
        <taxon>Xylariomycetidae</taxon>
        <taxon>Amphisphaeriales</taxon>
        <taxon>Apiosporaceae</taxon>
        <taxon>Apiospora</taxon>
    </lineage>
</organism>
<evidence type="ECO:0000259" key="2">
    <source>
        <dbReference type="Pfam" id="PF24883"/>
    </source>
</evidence>
<evidence type="ECO:0000313" key="4">
    <source>
        <dbReference type="Proteomes" id="UP001480595"/>
    </source>
</evidence>
<accession>A0ABR1VCJ4</accession>
<dbReference type="EMBL" id="JAQQWL010000006">
    <property type="protein sequence ID" value="KAK8068941.1"/>
    <property type="molecule type" value="Genomic_DNA"/>
</dbReference>
<evidence type="ECO:0000313" key="3">
    <source>
        <dbReference type="EMBL" id="KAK8068941.1"/>
    </source>
</evidence>
<dbReference type="PANTHER" id="PTHR10039">
    <property type="entry name" value="AMELOGENIN"/>
    <property type="match status" value="1"/>
</dbReference>
<gene>
    <name evidence="3" type="ORF">PG994_005557</name>
</gene>
<protein>
    <recommendedName>
        <fullName evidence="2">Nephrocystin 3-like N-terminal domain-containing protein</fullName>
    </recommendedName>
</protein>
<reference evidence="3 4" key="1">
    <citation type="submission" date="2023-01" db="EMBL/GenBank/DDBJ databases">
        <title>Analysis of 21 Apiospora genomes using comparative genomics revels a genus with tremendous synthesis potential of carbohydrate active enzymes and secondary metabolites.</title>
        <authorList>
            <person name="Sorensen T."/>
        </authorList>
    </citation>
    <scope>NUCLEOTIDE SEQUENCE [LARGE SCALE GENOMIC DNA]</scope>
    <source>
        <strain evidence="3 4">CBS 135458</strain>
    </source>
</reference>
<proteinExistence type="predicted"/>
<keyword evidence="4" id="KW-1185">Reference proteome</keyword>
<dbReference type="RefSeq" id="XP_066716235.1">
    <property type="nucleotide sequence ID" value="XM_066856966.1"/>
</dbReference>
<dbReference type="PANTHER" id="PTHR10039:SF16">
    <property type="entry name" value="GPI INOSITOL-DEACYLASE"/>
    <property type="match status" value="1"/>
</dbReference>
<sequence length="234" mass="26368">MALYLTNKLTEVFAQTNGKTLVYFFCDLNFKKRKTATSVKYIHDERGPKLFTSFDAVWSMFIKAAGDERTGFKFCIIDALDECDAKSRVTLLQQLEEAFSSSETVKNFRVLVTSRPYPEVGNALNQFAAKAELARFPQAKQDIDYYLDEKVAQLAKRNNYIATQQVKNILRDKAQGTFLWIRLACGELAKVASKDAVKCLQCLPEGLEALYGTILEGMETGNTHSREAMTLALD</sequence>